<protein>
    <recommendedName>
        <fullName evidence="2">TraD/TraG TraM recognition site domain-containing protein</fullName>
    </recommendedName>
</protein>
<dbReference type="Gene3D" id="3.40.50.300">
    <property type="entry name" value="P-loop containing nucleotide triphosphate hydrolases"/>
    <property type="match status" value="1"/>
</dbReference>
<reference evidence="3 4" key="1">
    <citation type="submission" date="2006-02" db="EMBL/GenBank/DDBJ databases">
        <authorList>
            <person name="Pinhassi J."/>
            <person name="Pedros-Alio C."/>
            <person name="Ferriera S."/>
            <person name="Johnson J."/>
            <person name="Kravitz S."/>
            <person name="Halpern A."/>
            <person name="Remington K."/>
            <person name="Beeson K."/>
            <person name="Tran B."/>
            <person name="Rogers Y.-H."/>
            <person name="Friedman R."/>
            <person name="Venter J.C."/>
        </authorList>
    </citation>
    <scope>NUCLEOTIDE SEQUENCE [LARGE SCALE GENOMIC DNA]</scope>
    <source>
        <strain evidence="3 4">MED297</strain>
    </source>
</reference>
<feature type="transmembrane region" description="Helical" evidence="1">
    <location>
        <begin position="90"/>
        <end position="117"/>
    </location>
</feature>
<keyword evidence="1" id="KW-0472">Membrane</keyword>
<evidence type="ECO:0000259" key="2">
    <source>
        <dbReference type="Pfam" id="PF12696"/>
    </source>
</evidence>
<dbReference type="InterPro" id="IPR032689">
    <property type="entry name" value="TraG-D_C"/>
</dbReference>
<dbReference type="SUPFAM" id="SSF52540">
    <property type="entry name" value="P-loop containing nucleoside triphosphate hydrolases"/>
    <property type="match status" value="1"/>
</dbReference>
<keyword evidence="1" id="KW-1133">Transmembrane helix</keyword>
<dbReference type="InterPro" id="IPR027417">
    <property type="entry name" value="P-loop_NTPase"/>
</dbReference>
<proteinExistence type="predicted"/>
<keyword evidence="1" id="KW-0812">Transmembrane</keyword>
<sequence>MYKPAFQILMGFWALIMVANFSVLGVVHWAFYFGTFASLLLAFFLFYLAVTSGSEMTDTSQMIGAHMGVAEDLENPTKGKTRKFMLQDKVMNLGLLIVGAPGAGKTFAMVYLIYYLVVVQPRQYAEAKQGKRRFWQKKKSLEIKPAGYLYNEGKGDLDIYRYLKAAGAEPDLFFSSELPHSETMNMFAGDMLDAIDRWDRILIDQNGNPYYIGAQRKALKAAIPLLKEIGRLSGKAVTLRDLFVLFRHREAPIAALDLARSLQVSPNVISIADDFFSEDYDKRQELIDGMLNRLFVFVYGDHTNRINATSPTINLEFAVENSLKVYNHLPLSQYAKDLAFVICEELATIARKRQSSSEDRHSYNLFMDDWGGFFYEGFGTVTSRVRAVNMPIHFAFQSKGQMDTIDPSFANIIDDTVSTKVFLRIAGLATRKWASEMMGTYEDVSYNVSDKAEDGLDGSNMGVMERPRVRPEDFRRLHDGQAIIQTLLKKDKGLIEALDVKVRFPLAPENEDAKAIGWPIIEPTEQAPGLGYWDEYMSDDLISDDMIECQKGALKPIKQADPESGLSGAEPVQAMQSVAPKVGVEAAFDDDEELFG</sequence>
<name>A4BJX0_9GAMM</name>
<dbReference type="Proteomes" id="UP000005953">
    <property type="component" value="Unassembled WGS sequence"/>
</dbReference>
<dbReference type="EMBL" id="AAOE01000038">
    <property type="protein sequence ID" value="EAR07571.1"/>
    <property type="molecule type" value="Genomic_DNA"/>
</dbReference>
<dbReference type="STRING" id="314283.MED297_00080"/>
<dbReference type="AlphaFoldDB" id="A4BJX0"/>
<gene>
    <name evidence="3" type="ORF">MED297_00080</name>
</gene>
<evidence type="ECO:0000256" key="1">
    <source>
        <dbReference type="SAM" id="Phobius"/>
    </source>
</evidence>
<evidence type="ECO:0000313" key="3">
    <source>
        <dbReference type="EMBL" id="EAR07571.1"/>
    </source>
</evidence>
<organism evidence="3 4">
    <name type="scientific">Reinekea blandensis MED297</name>
    <dbReference type="NCBI Taxonomy" id="314283"/>
    <lineage>
        <taxon>Bacteria</taxon>
        <taxon>Pseudomonadati</taxon>
        <taxon>Pseudomonadota</taxon>
        <taxon>Gammaproteobacteria</taxon>
        <taxon>Oceanospirillales</taxon>
        <taxon>Saccharospirillaceae</taxon>
        <taxon>Reinekea</taxon>
    </lineage>
</organism>
<dbReference type="RefSeq" id="WP_008041208.1">
    <property type="nucleotide sequence ID" value="NZ_AAOE01000038.1"/>
</dbReference>
<comment type="caution">
    <text evidence="3">The sequence shown here is derived from an EMBL/GenBank/DDBJ whole genome shotgun (WGS) entry which is preliminary data.</text>
</comment>
<feature type="transmembrane region" description="Helical" evidence="1">
    <location>
        <begin position="5"/>
        <end position="23"/>
    </location>
</feature>
<dbReference type="Pfam" id="PF12696">
    <property type="entry name" value="TraG-D_C"/>
    <property type="match status" value="1"/>
</dbReference>
<feature type="transmembrane region" description="Helical" evidence="1">
    <location>
        <begin position="29"/>
        <end position="50"/>
    </location>
</feature>
<dbReference type="OrthoDB" id="7061148at2"/>
<accession>A4BJX0</accession>
<keyword evidence="4" id="KW-1185">Reference proteome</keyword>
<dbReference type="HOGENOM" id="CLU_457742_0_0_6"/>
<feature type="domain" description="TraD/TraG TraM recognition site" evidence="2">
    <location>
        <begin position="378"/>
        <end position="478"/>
    </location>
</feature>
<evidence type="ECO:0000313" key="4">
    <source>
        <dbReference type="Proteomes" id="UP000005953"/>
    </source>
</evidence>